<evidence type="ECO:0000313" key="2">
    <source>
        <dbReference type="Proteomes" id="UP000827441"/>
    </source>
</evidence>
<protein>
    <submittedName>
        <fullName evidence="1">Uncharacterized protein</fullName>
    </submittedName>
</protein>
<name>A0AAE7S1Z0_9CAUD</name>
<sequence>MIITQEEYNVLGEAEYMIDDILILATPITYGNFCDANGFVSNRYSLNVEGYDVVFCYTQHIFMPRHLFETISSKSEY</sequence>
<accession>A0AAE7S1Z0</accession>
<gene>
    <name evidence="1" type="primary">gp_23208</name>
</gene>
<evidence type="ECO:0000313" key="1">
    <source>
        <dbReference type="EMBL" id="QWM90275.1"/>
    </source>
</evidence>
<dbReference type="RefSeq" id="YP_010359847.1">
    <property type="nucleotide sequence ID" value="NC_062777.1"/>
</dbReference>
<dbReference type="Proteomes" id="UP000827441">
    <property type="component" value="Segment"/>
</dbReference>
<keyword evidence="2" id="KW-1185">Reference proteome</keyword>
<reference evidence="1 2" key="1">
    <citation type="submission" date="2021-04" db="EMBL/GenBank/DDBJ databases">
        <authorList>
            <person name="Shkoporov A.N."/>
            <person name="Stockdale S.R."/>
            <person name="Guerin E."/>
            <person name="Ross R.P."/>
            <person name="Hill C."/>
        </authorList>
    </citation>
    <scope>NUCLEOTIDE SEQUENCE [LARGE SCALE GENOMIC DNA]</scope>
    <source>
        <strain evidence="2">cr25_1</strain>
    </source>
</reference>
<dbReference type="EMBL" id="MZ130487">
    <property type="protein sequence ID" value="QWM90275.1"/>
    <property type="molecule type" value="Genomic_DNA"/>
</dbReference>
<organism evidence="1 2">
    <name type="scientific">uncultured phage cr25_1</name>
    <dbReference type="NCBI Taxonomy" id="2986395"/>
    <lineage>
        <taxon>Viruses</taxon>
        <taxon>Duplodnaviria</taxon>
        <taxon>Heunggongvirae</taxon>
        <taxon>Uroviricota</taxon>
        <taxon>Caudoviricetes</taxon>
        <taxon>Crassvirales</taxon>
        <taxon>Crevaviridae</taxon>
        <taxon>Coarsevirinae</taxon>
        <taxon>Junduvirus</taxon>
        <taxon>Junduvirus copri</taxon>
    </lineage>
</organism>
<dbReference type="GeneID" id="75690815"/>
<proteinExistence type="predicted"/>
<dbReference type="KEGG" id="vg:75690815"/>